<dbReference type="Pfam" id="PF03171">
    <property type="entry name" value="2OG-FeII_Oxy"/>
    <property type="match status" value="1"/>
</dbReference>
<dbReference type="EMBL" id="JAMWBK010000006">
    <property type="protein sequence ID" value="KAJ8904179.1"/>
    <property type="molecule type" value="Genomic_DNA"/>
</dbReference>
<evidence type="ECO:0000256" key="1">
    <source>
        <dbReference type="RuleBase" id="RU003682"/>
    </source>
</evidence>
<reference evidence="3 4" key="1">
    <citation type="journal article" date="2023" name="Nat. Commun.">
        <title>Origin of minicircular mitochondrial genomes in red algae.</title>
        <authorList>
            <person name="Lee Y."/>
            <person name="Cho C.H."/>
            <person name="Lee Y.M."/>
            <person name="Park S.I."/>
            <person name="Yang J.H."/>
            <person name="West J.A."/>
            <person name="Bhattacharya D."/>
            <person name="Yoon H.S."/>
        </authorList>
    </citation>
    <scope>NUCLEOTIDE SEQUENCE [LARGE SCALE GENOMIC DNA]</scope>
    <source>
        <strain evidence="3 4">CCMP1338</strain>
        <tissue evidence="3">Whole cell</tissue>
    </source>
</reference>
<keyword evidence="1" id="KW-0560">Oxidoreductase</keyword>
<dbReference type="Gene3D" id="2.60.120.330">
    <property type="entry name" value="B-lactam Antibiotic, Isopenicillin N Synthase, Chain"/>
    <property type="match status" value="1"/>
</dbReference>
<feature type="domain" description="Fe2OG dioxygenase" evidence="2">
    <location>
        <begin position="164"/>
        <end position="273"/>
    </location>
</feature>
<dbReference type="AlphaFoldDB" id="A0AAV8UQA0"/>
<dbReference type="Pfam" id="PF14226">
    <property type="entry name" value="DIOX_N"/>
    <property type="match status" value="1"/>
</dbReference>
<organism evidence="3 4">
    <name type="scientific">Rhodosorus marinus</name>
    <dbReference type="NCBI Taxonomy" id="101924"/>
    <lineage>
        <taxon>Eukaryota</taxon>
        <taxon>Rhodophyta</taxon>
        <taxon>Stylonematophyceae</taxon>
        <taxon>Stylonematales</taxon>
        <taxon>Stylonemataceae</taxon>
        <taxon>Rhodosorus</taxon>
    </lineage>
</organism>
<dbReference type="InterPro" id="IPR027443">
    <property type="entry name" value="IPNS-like_sf"/>
</dbReference>
<dbReference type="InterPro" id="IPR026992">
    <property type="entry name" value="DIOX_N"/>
</dbReference>
<comment type="caution">
    <text evidence="3">The sequence shown here is derived from an EMBL/GenBank/DDBJ whole genome shotgun (WGS) entry which is preliminary data.</text>
</comment>
<gene>
    <name evidence="3" type="ORF">NDN08_000706</name>
</gene>
<dbReference type="PANTHER" id="PTHR47990">
    <property type="entry name" value="2-OXOGLUTARATE (2OG) AND FE(II)-DEPENDENT OXYGENASE SUPERFAMILY PROTEIN-RELATED"/>
    <property type="match status" value="1"/>
</dbReference>
<keyword evidence="1" id="KW-0479">Metal-binding</keyword>
<dbReference type="InterPro" id="IPR005123">
    <property type="entry name" value="Oxoglu/Fe-dep_dioxygenase_dom"/>
</dbReference>
<dbReference type="Proteomes" id="UP001157974">
    <property type="component" value="Unassembled WGS sequence"/>
</dbReference>
<sequence length="324" mass="36631">MDELVELPLINIECLLVDESGEEASETLDALVKACEGFGCGQLVGHGIPVELLAKGREESERFFKSDSGVKMRVKRSEDNARGFMNDELTKNERDAKEAFDFGKDCGVDVDGVNRWPEELPEFRRSLEEYFSRVEELCWKLTKILTTRGLGLPWDSVRSLFEGHSSFCRVNYYVEEFSQHETSLGIQRHTDAGFFTLLATNGVPGLQVYTGDGDGSDREDKAWRTVKPVEDALCFNVADMLQVLSDDRFRSILHRVKTETSDPRLSIAFFWNPSPDIVVQSVTDPVSCSASKYKALSFGEFRRKRFQGDFADVGREAQISDYLL</sequence>
<dbReference type="PROSITE" id="PS51471">
    <property type="entry name" value="FE2OG_OXY"/>
    <property type="match status" value="1"/>
</dbReference>
<name>A0AAV8UQA0_9RHOD</name>
<dbReference type="InterPro" id="IPR050231">
    <property type="entry name" value="Iron_ascorbate_oxido_reductase"/>
</dbReference>
<keyword evidence="1" id="KW-0408">Iron</keyword>
<keyword evidence="4" id="KW-1185">Reference proteome</keyword>
<proteinExistence type="inferred from homology"/>
<evidence type="ECO:0000313" key="4">
    <source>
        <dbReference type="Proteomes" id="UP001157974"/>
    </source>
</evidence>
<protein>
    <recommendedName>
        <fullName evidence="2">Fe2OG dioxygenase domain-containing protein</fullName>
    </recommendedName>
</protein>
<dbReference type="InterPro" id="IPR044861">
    <property type="entry name" value="IPNS-like_FE2OG_OXY"/>
</dbReference>
<evidence type="ECO:0000313" key="3">
    <source>
        <dbReference type="EMBL" id="KAJ8904179.1"/>
    </source>
</evidence>
<dbReference type="GO" id="GO:0016491">
    <property type="term" value="F:oxidoreductase activity"/>
    <property type="evidence" value="ECO:0007669"/>
    <property type="project" value="UniProtKB-KW"/>
</dbReference>
<comment type="similarity">
    <text evidence="1">Belongs to the iron/ascorbate-dependent oxidoreductase family.</text>
</comment>
<dbReference type="GO" id="GO:0046872">
    <property type="term" value="F:metal ion binding"/>
    <property type="evidence" value="ECO:0007669"/>
    <property type="project" value="UniProtKB-KW"/>
</dbReference>
<evidence type="ECO:0000259" key="2">
    <source>
        <dbReference type="PROSITE" id="PS51471"/>
    </source>
</evidence>
<dbReference type="SUPFAM" id="SSF51197">
    <property type="entry name" value="Clavaminate synthase-like"/>
    <property type="match status" value="1"/>
</dbReference>
<accession>A0AAV8UQA0</accession>